<gene>
    <name evidence="7" type="ORF">KDB89_08965</name>
</gene>
<evidence type="ECO:0000256" key="5">
    <source>
        <dbReference type="ARBA" id="ARBA00022840"/>
    </source>
</evidence>
<organism evidence="7 8">
    <name type="scientific">Tessaracoccus palaemonis</name>
    <dbReference type="NCBI Taxonomy" id="2829499"/>
    <lineage>
        <taxon>Bacteria</taxon>
        <taxon>Bacillati</taxon>
        <taxon>Actinomycetota</taxon>
        <taxon>Actinomycetes</taxon>
        <taxon>Propionibacteriales</taxon>
        <taxon>Propionibacteriaceae</taxon>
        <taxon>Tessaracoccus</taxon>
    </lineage>
</organism>
<keyword evidence="4" id="KW-0418">Kinase</keyword>
<evidence type="ECO:0000256" key="4">
    <source>
        <dbReference type="ARBA" id="ARBA00022777"/>
    </source>
</evidence>
<reference evidence="7 8" key="1">
    <citation type="submission" date="2021-07" db="EMBL/GenBank/DDBJ databases">
        <title>complete genome sequencing of Tessaracoccus sp.J1M15.</title>
        <authorList>
            <person name="Bae J.-W."/>
            <person name="Kim D.-y."/>
        </authorList>
    </citation>
    <scope>NUCLEOTIDE SEQUENCE [LARGE SCALE GENOMIC DNA]</scope>
    <source>
        <strain evidence="7 8">J1M15</strain>
    </source>
</reference>
<keyword evidence="3" id="KW-0547">Nucleotide-binding</keyword>
<protein>
    <submittedName>
        <fullName evidence="7">Phosphotransferase</fullName>
    </submittedName>
</protein>
<keyword evidence="5" id="KW-0067">ATP-binding</keyword>
<keyword evidence="8" id="KW-1185">Reference proteome</keyword>
<dbReference type="Proteomes" id="UP000824504">
    <property type="component" value="Chromosome"/>
</dbReference>
<evidence type="ECO:0000259" key="6">
    <source>
        <dbReference type="Pfam" id="PF01636"/>
    </source>
</evidence>
<dbReference type="InterPro" id="IPR024165">
    <property type="entry name" value="Kan/Strep_kinase"/>
</dbReference>
<evidence type="ECO:0000256" key="3">
    <source>
        <dbReference type="ARBA" id="ARBA00022741"/>
    </source>
</evidence>
<keyword evidence="2" id="KW-0808">Transferase</keyword>
<evidence type="ECO:0000256" key="2">
    <source>
        <dbReference type="ARBA" id="ARBA00022679"/>
    </source>
</evidence>
<dbReference type="EMBL" id="CP079216">
    <property type="protein sequence ID" value="QXT61919.1"/>
    <property type="molecule type" value="Genomic_DNA"/>
</dbReference>
<name>A0ABX8SL37_9ACTN</name>
<accession>A0ABX8SL37</accession>
<feature type="domain" description="Aminoglycoside phosphotransferase" evidence="6">
    <location>
        <begin position="49"/>
        <end position="133"/>
    </location>
</feature>
<evidence type="ECO:0000256" key="1">
    <source>
        <dbReference type="ARBA" id="ARBA00006219"/>
    </source>
</evidence>
<sequence length="234" mass="25412">MALTSAPPPGTPVPELIDRWAATHGRRVAELVWLNEDGGITARLVAEDAKDLFAKFSRDDLIDEAERMSWLSSRHLCPRVFDFVDDGDQWLLVTGALRGESAVSARWRAEPDRAAAAVGEGLAMLHTLDPDDSLFGPVGWVGDVSDIDHLVIAHGDACAPNTMIGADGRFVGHVDLGDLGVADRWADLAIASWSLDWNYGPGHQAPFWESYGIAPDADRIAFYRKKWGSAPVGL</sequence>
<dbReference type="PIRSF" id="PIRSF000706">
    <property type="entry name" value="Kanamycin_kin"/>
    <property type="match status" value="1"/>
</dbReference>
<dbReference type="Pfam" id="PF01636">
    <property type="entry name" value="APH"/>
    <property type="match status" value="2"/>
</dbReference>
<evidence type="ECO:0000313" key="8">
    <source>
        <dbReference type="Proteomes" id="UP000824504"/>
    </source>
</evidence>
<comment type="similarity">
    <text evidence="1">Belongs to the aminoglycoside phosphotransferase family.</text>
</comment>
<dbReference type="InterPro" id="IPR002575">
    <property type="entry name" value="Aminoglycoside_PTrfase"/>
</dbReference>
<evidence type="ECO:0000313" key="7">
    <source>
        <dbReference type="EMBL" id="QXT61919.1"/>
    </source>
</evidence>
<feature type="domain" description="Aminoglycoside phosphotransferase" evidence="6">
    <location>
        <begin position="149"/>
        <end position="222"/>
    </location>
</feature>
<proteinExistence type="inferred from homology"/>
<dbReference type="RefSeq" id="WP_219080312.1">
    <property type="nucleotide sequence ID" value="NZ_CP079216.1"/>
</dbReference>